<dbReference type="AlphaFoldDB" id="A0A3E0J103"/>
<evidence type="ECO:0000313" key="3">
    <source>
        <dbReference type="Proteomes" id="UP000256305"/>
    </source>
</evidence>
<dbReference type="RefSeq" id="WP_115824883.1">
    <property type="nucleotide sequence ID" value="NZ_QUAE01000025.1"/>
</dbReference>
<organism evidence="2 3">
    <name type="scientific">Halobacillus trueperi</name>
    <dbReference type="NCBI Taxonomy" id="156205"/>
    <lineage>
        <taxon>Bacteria</taxon>
        <taxon>Bacillati</taxon>
        <taxon>Bacillota</taxon>
        <taxon>Bacilli</taxon>
        <taxon>Bacillales</taxon>
        <taxon>Bacillaceae</taxon>
        <taxon>Halobacillus</taxon>
    </lineage>
</organism>
<proteinExistence type="predicted"/>
<keyword evidence="3" id="KW-1185">Reference proteome</keyword>
<dbReference type="NCBIfam" id="TIGR03425">
    <property type="entry name" value="urea_degr_2"/>
    <property type="match status" value="1"/>
</dbReference>
<name>A0A3E0J103_9BACI</name>
<accession>A0A3E0J103</accession>
<reference evidence="2 3" key="1">
    <citation type="submission" date="2018-08" db="EMBL/GenBank/DDBJ databases">
        <title>Genome sequence of Halobacillus trueperi KCTC 3686.</title>
        <authorList>
            <person name="Cho K.H."/>
            <person name="Kwak M.-J."/>
            <person name="Kim B.-Y."/>
            <person name="Chun J."/>
        </authorList>
    </citation>
    <scope>NUCLEOTIDE SEQUENCE [LARGE SCALE GENOMIC DNA]</scope>
    <source>
        <strain evidence="2 3">KCTC 3686</strain>
    </source>
</reference>
<evidence type="ECO:0000259" key="1">
    <source>
        <dbReference type="Pfam" id="PF09347"/>
    </source>
</evidence>
<comment type="caution">
    <text evidence="2">The sequence shown here is derived from an EMBL/GenBank/DDBJ whole genome shotgun (WGS) entry which is preliminary data.</text>
</comment>
<feature type="domain" description="DUF1989" evidence="1">
    <location>
        <begin position="9"/>
        <end position="179"/>
    </location>
</feature>
<dbReference type="Pfam" id="PF09347">
    <property type="entry name" value="DUF1989"/>
    <property type="match status" value="1"/>
</dbReference>
<dbReference type="PANTHER" id="PTHR31527:SF0">
    <property type="entry name" value="RE64534P"/>
    <property type="match status" value="1"/>
</dbReference>
<dbReference type="InterPro" id="IPR018959">
    <property type="entry name" value="DUF1989"/>
</dbReference>
<dbReference type="InterPro" id="IPR017792">
    <property type="entry name" value="UAAP1"/>
</dbReference>
<gene>
    <name evidence="2" type="ORF">DYE48_18670</name>
</gene>
<evidence type="ECO:0000313" key="2">
    <source>
        <dbReference type="EMBL" id="REJ06511.1"/>
    </source>
</evidence>
<sequence length="239" mass="26999">MERLWSLTLGSGAKWSGNISKGKLIRVTALEDGANLSGLLFNAADLTESYNMPDTLKGQHISRLTKGNVLMSDNGRAMASFVEDDLNWHDPIGGYTTRRGTDKKYGATTFQENQNEWFRSGEENLAVELMRNGLQSRDMVPVFNLFSKIHVDDSGSMHFVEDHCKQGDAVTLRTEMDLVLLLSNTPNPHDPRTNYPSVPILLEVFPAEPIKEDDNCVNNRPENKRAFENTWDYYKLVTQ</sequence>
<dbReference type="PANTHER" id="PTHR31527">
    <property type="entry name" value="RE64534P"/>
    <property type="match status" value="1"/>
</dbReference>
<dbReference type="Proteomes" id="UP000256305">
    <property type="component" value="Unassembled WGS sequence"/>
</dbReference>
<dbReference type="EMBL" id="QUAE01000025">
    <property type="protein sequence ID" value="REJ06511.1"/>
    <property type="molecule type" value="Genomic_DNA"/>
</dbReference>
<protein>
    <submittedName>
        <fullName evidence="2">DUF1989 domain-containing protein</fullName>
    </submittedName>
</protein>